<reference evidence="3" key="4">
    <citation type="submission" date="2020-10" db="EMBL/GenBank/DDBJ databases">
        <authorList>
            <person name="Bassil N.M."/>
            <person name="Lloyd J.R."/>
        </authorList>
    </citation>
    <scope>NUCLEOTIDE SEQUENCE</scope>
    <source>
        <strain evidence="3">NB2006</strain>
    </source>
</reference>
<dbReference type="RefSeq" id="WP_071319130.1">
    <property type="nucleotide sequence ID" value="NZ_CP063356.2"/>
</dbReference>
<feature type="domain" description="YhfM-like" evidence="1">
    <location>
        <begin position="3"/>
        <end position="81"/>
    </location>
</feature>
<dbReference type="InterPro" id="IPR058780">
    <property type="entry name" value="YhfM-like_dom"/>
</dbReference>
<evidence type="ECO:0000313" key="4">
    <source>
        <dbReference type="Proteomes" id="UP000180175"/>
    </source>
</evidence>
<name>A0A1S2KY16_9BACI</name>
<accession>A0A1S2KY16</accession>
<evidence type="ECO:0000313" key="2">
    <source>
        <dbReference type="EMBL" id="OIJ05020.1"/>
    </source>
</evidence>
<reference evidence="3 4" key="3">
    <citation type="journal article" date="2019" name="Int. J. Syst. Evol. Microbiol.">
        <title>Anaerobacillus isosaccharinicus sp. nov., an alkaliphilic bacterium which degrades isosaccharinic acid.</title>
        <authorList>
            <person name="Bassil N.M."/>
            <person name="Lloyd J.R."/>
        </authorList>
    </citation>
    <scope>NUCLEOTIDE SEQUENCE [LARGE SCALE GENOMIC DNA]</scope>
    <source>
        <strain evidence="3 4">NB2006</strain>
    </source>
</reference>
<proteinExistence type="predicted"/>
<protein>
    <recommendedName>
        <fullName evidence="1">YhfM-like domain-containing protein</fullName>
    </recommendedName>
</protein>
<reference evidence="2 4" key="1">
    <citation type="submission" date="2016-10" db="EMBL/GenBank/DDBJ databases">
        <title>Draft genome sequences of four alkaliphilic bacteria belonging to the Anaerobacillus genus.</title>
        <authorList>
            <person name="Bassil N.M."/>
            <person name="Lloyd J.R."/>
        </authorList>
    </citation>
    <scope>NUCLEOTIDE SEQUENCE [LARGE SCALE GENOMIC DNA]</scope>
    <source>
        <strain evidence="2 4">NB2006</strain>
    </source>
</reference>
<dbReference type="AlphaFoldDB" id="A0A1S2KY16"/>
<dbReference type="KEGG" id="aia:AWH56_020415"/>
<dbReference type="Proteomes" id="UP000180175">
    <property type="component" value="Chromosome"/>
</dbReference>
<keyword evidence="4" id="KW-1185">Reference proteome</keyword>
<evidence type="ECO:0000313" key="3">
    <source>
        <dbReference type="EMBL" id="QOY35050.1"/>
    </source>
</evidence>
<gene>
    <name evidence="3" type="ORF">AWH56_020415</name>
    <name evidence="2" type="ORF">AWH56_22315</name>
</gene>
<organism evidence="2 4">
    <name type="scientific">Anaerobacillus isosaccharinicus</name>
    <dbReference type="NCBI Taxonomy" id="1532552"/>
    <lineage>
        <taxon>Bacteria</taxon>
        <taxon>Bacillati</taxon>
        <taxon>Bacillota</taxon>
        <taxon>Bacilli</taxon>
        <taxon>Bacillales</taxon>
        <taxon>Bacillaceae</taxon>
        <taxon>Anaerobacillus</taxon>
    </lineage>
</organism>
<evidence type="ECO:0000259" key="1">
    <source>
        <dbReference type="Pfam" id="PF26353"/>
    </source>
</evidence>
<dbReference type="Pfam" id="PF26353">
    <property type="entry name" value="YhfM"/>
    <property type="match status" value="1"/>
</dbReference>
<sequence>MSTVIDIITKTEEAGSSFELILVNSDYDVDLIFDDTTKLTYRLTLNSEGEKGLFVNDPTQGGNAYRLSIEDTNMLREIFENK</sequence>
<dbReference type="EMBL" id="CP063356">
    <property type="protein sequence ID" value="QOY35050.1"/>
    <property type="molecule type" value="Genomic_DNA"/>
</dbReference>
<dbReference type="EMBL" id="LQXD01000196">
    <property type="protein sequence ID" value="OIJ05020.1"/>
    <property type="molecule type" value="Genomic_DNA"/>
</dbReference>
<reference evidence="3 4" key="2">
    <citation type="journal article" date="2017" name="Genome Announc.">
        <title>Draft Genome Sequences of Four Alkaliphilic Bacteria Belonging to the Anaerobacillus Genus.</title>
        <authorList>
            <person name="Bassil N.M."/>
            <person name="Lloyd J.R."/>
        </authorList>
    </citation>
    <scope>NUCLEOTIDE SEQUENCE [LARGE SCALE GENOMIC DNA]</scope>
    <source>
        <strain evidence="3 4">NB2006</strain>
    </source>
</reference>